<evidence type="ECO:0000259" key="8">
    <source>
        <dbReference type="PROSITE" id="PS50048"/>
    </source>
</evidence>
<keyword evidence="4" id="KW-0804">Transcription</keyword>
<evidence type="ECO:0000256" key="5">
    <source>
        <dbReference type="ARBA" id="ARBA00023242"/>
    </source>
</evidence>
<dbReference type="SUPFAM" id="SSF57701">
    <property type="entry name" value="Zn2/Cys6 DNA-binding domain"/>
    <property type="match status" value="1"/>
</dbReference>
<dbReference type="PROSITE" id="PS50157">
    <property type="entry name" value="ZINC_FINGER_C2H2_2"/>
    <property type="match status" value="2"/>
</dbReference>
<feature type="region of interest" description="Disordered" evidence="7">
    <location>
        <begin position="115"/>
        <end position="143"/>
    </location>
</feature>
<protein>
    <submittedName>
        <fullName evidence="10">Uncharacterized protein</fullName>
    </submittedName>
</protein>
<dbReference type="InterPro" id="IPR013087">
    <property type="entry name" value="Znf_C2H2_type"/>
</dbReference>
<dbReference type="EMBL" id="JAODAN010000004">
    <property type="protein sequence ID" value="KAK1925237.1"/>
    <property type="molecule type" value="Genomic_DNA"/>
</dbReference>
<keyword evidence="11" id="KW-1185">Reference proteome</keyword>
<proteinExistence type="predicted"/>
<dbReference type="PANTHER" id="PTHR47660:SF2">
    <property type="entry name" value="TRANSCRIPTION FACTOR WITH C2H2 AND ZN(2)-CYS(6) DNA BINDING DOMAIN (EUROFUNG)"/>
    <property type="match status" value="1"/>
</dbReference>
<keyword evidence="3" id="KW-0805">Transcription regulation</keyword>
<evidence type="ECO:0000256" key="2">
    <source>
        <dbReference type="ARBA" id="ARBA00022833"/>
    </source>
</evidence>
<evidence type="ECO:0000313" key="11">
    <source>
        <dbReference type="Proteomes" id="UP001182556"/>
    </source>
</evidence>
<dbReference type="SMART" id="SM00355">
    <property type="entry name" value="ZnF_C2H2"/>
    <property type="match status" value="2"/>
</dbReference>
<organism evidence="10 11">
    <name type="scientific">Papiliotrema laurentii</name>
    <name type="common">Cryptococcus laurentii</name>
    <dbReference type="NCBI Taxonomy" id="5418"/>
    <lineage>
        <taxon>Eukaryota</taxon>
        <taxon>Fungi</taxon>
        <taxon>Dikarya</taxon>
        <taxon>Basidiomycota</taxon>
        <taxon>Agaricomycotina</taxon>
        <taxon>Tremellomycetes</taxon>
        <taxon>Tremellales</taxon>
        <taxon>Rhynchogastremaceae</taxon>
        <taxon>Papiliotrema</taxon>
    </lineage>
</organism>
<feature type="domain" description="Zn(2)-C6 fungal-type" evidence="8">
    <location>
        <begin position="83"/>
        <end position="114"/>
    </location>
</feature>
<dbReference type="PROSITE" id="PS00028">
    <property type="entry name" value="ZINC_FINGER_C2H2_1"/>
    <property type="match status" value="2"/>
</dbReference>
<dbReference type="PANTHER" id="PTHR47660">
    <property type="entry name" value="TRANSCRIPTION FACTOR WITH C2H2 AND ZN(2)-CYS(6) DNA BINDING DOMAIN (EUROFUNG)-RELATED-RELATED"/>
    <property type="match status" value="1"/>
</dbReference>
<dbReference type="Pfam" id="PF04082">
    <property type="entry name" value="Fungal_trans"/>
    <property type="match status" value="1"/>
</dbReference>
<dbReference type="SUPFAM" id="SSF57667">
    <property type="entry name" value="beta-beta-alpha zinc fingers"/>
    <property type="match status" value="1"/>
</dbReference>
<name>A0AAD9L7A1_PAPLA</name>
<dbReference type="GO" id="GO:0006351">
    <property type="term" value="P:DNA-templated transcription"/>
    <property type="evidence" value="ECO:0007669"/>
    <property type="project" value="InterPro"/>
</dbReference>
<evidence type="ECO:0000256" key="1">
    <source>
        <dbReference type="ARBA" id="ARBA00022723"/>
    </source>
</evidence>
<comment type="caution">
    <text evidence="10">The sequence shown here is derived from an EMBL/GenBank/DDBJ whole genome shotgun (WGS) entry which is preliminary data.</text>
</comment>
<evidence type="ECO:0000256" key="4">
    <source>
        <dbReference type="ARBA" id="ARBA00023163"/>
    </source>
</evidence>
<evidence type="ECO:0000256" key="7">
    <source>
        <dbReference type="SAM" id="MobiDB-lite"/>
    </source>
</evidence>
<dbReference type="PROSITE" id="PS50048">
    <property type="entry name" value="ZN2_CY6_FUNGAL_2"/>
    <property type="match status" value="1"/>
</dbReference>
<dbReference type="Proteomes" id="UP001182556">
    <property type="component" value="Unassembled WGS sequence"/>
</dbReference>
<dbReference type="Pfam" id="PF00096">
    <property type="entry name" value="zf-C2H2"/>
    <property type="match status" value="2"/>
</dbReference>
<feature type="compositionally biased region" description="Low complexity" evidence="7">
    <location>
        <begin position="115"/>
        <end position="128"/>
    </location>
</feature>
<dbReference type="GO" id="GO:0003677">
    <property type="term" value="F:DNA binding"/>
    <property type="evidence" value="ECO:0007669"/>
    <property type="project" value="InterPro"/>
</dbReference>
<dbReference type="AlphaFoldDB" id="A0AAD9L7A1"/>
<gene>
    <name evidence="10" type="ORF">DB88DRAFT_488397</name>
</gene>
<evidence type="ECO:0000256" key="6">
    <source>
        <dbReference type="PROSITE-ProRule" id="PRU00042"/>
    </source>
</evidence>
<keyword evidence="6" id="KW-0863">Zinc-finger</keyword>
<keyword evidence="5" id="KW-0539">Nucleus</keyword>
<dbReference type="InterPro" id="IPR007219">
    <property type="entry name" value="XnlR_reg_dom"/>
</dbReference>
<evidence type="ECO:0000313" key="10">
    <source>
        <dbReference type="EMBL" id="KAK1925237.1"/>
    </source>
</evidence>
<dbReference type="CDD" id="cd12148">
    <property type="entry name" value="fungal_TF_MHR"/>
    <property type="match status" value="1"/>
</dbReference>
<feature type="domain" description="C2H2-type" evidence="9">
    <location>
        <begin position="46"/>
        <end position="74"/>
    </location>
</feature>
<dbReference type="Gene3D" id="3.30.160.60">
    <property type="entry name" value="Classic Zinc Finger"/>
    <property type="match status" value="2"/>
</dbReference>
<evidence type="ECO:0000259" key="9">
    <source>
        <dbReference type="PROSITE" id="PS50157"/>
    </source>
</evidence>
<dbReference type="InterPro" id="IPR001138">
    <property type="entry name" value="Zn2Cys6_DnaBD"/>
</dbReference>
<dbReference type="GO" id="GO:0000981">
    <property type="term" value="F:DNA-binding transcription factor activity, RNA polymerase II-specific"/>
    <property type="evidence" value="ECO:0007669"/>
    <property type="project" value="InterPro"/>
</dbReference>
<dbReference type="InterPro" id="IPR036864">
    <property type="entry name" value="Zn2-C6_fun-type_DNA-bd_sf"/>
</dbReference>
<sequence>MSESRTVSQETSPSVYTCTWEGCDRTYRRLGHMERHRQTHVSTRTHSCTICGKDYSRSDTLARHLSKAHGQSNSRIGRPRKIVCIRCIRNHSSCDGQPPLPCSRCFEQNASCQYRSNRSRSPSPVSTPNASFRPTSSPGRPVFPAPIPSFPSMFLSPQSDPQTFMTHTGSSGRIDQDNESPIHPFAPAGGASDADLLNLFLSTATGSDAGNFWQYNDVDQNLWQYGGMDQAAPSVTPALDWLFPEPFGDTHVDNNTLPAHPIDTYSQAPGDQDIAKAVQPDDGDMDGRELQDGQPKGNIWPNVYVPKSPGAAIDLPASRPPSPRASVVNHSRHVSAASRRSMITLGEYTHRHVWPEPNLSNFPSATTLTTLIDLYLVNFAPWLPILSGPTASADVGRMAPILLQAMAAVGAVYGDENIQRLGLSMNEIVRREILWTCEHDERFILETSVIQSSVLHAFYSLYNGSPKLFRQAEAARSNLVTTCRRLNLLHTRYSAVGELLKRDVSPSPQDLARARRQDHLKLHLGWAILLLDAQLACFFGISSQFFLPFIHAPFPTLSSPNAPWFSDAMAVLFDTGVFPNDLSDFGLSCLAYSLYRVCLETAEMVYFSTTPHTKLSSGAFPFYRHHPQDLLEQLAQHILRTSSSHMPLRISCVALSYHSHLSFGGIGLMDKVKVAAGKTGDALRRADARAFFETWMREHPVAAREIFAYAVMLWSLMNRFTSDSPTEVVWLFDATVWIWAYLSFSASPFVSIDPHASPLLLGWTKPVWFEQWISSGVGEISMQGLRGGTALNLSIILTGASDRLAVLSWGLAAKYRLVVNELFQELA</sequence>
<evidence type="ECO:0000256" key="3">
    <source>
        <dbReference type="ARBA" id="ARBA00023015"/>
    </source>
</evidence>
<feature type="domain" description="C2H2-type" evidence="9">
    <location>
        <begin position="16"/>
        <end position="45"/>
    </location>
</feature>
<dbReference type="GO" id="GO:0008270">
    <property type="term" value="F:zinc ion binding"/>
    <property type="evidence" value="ECO:0007669"/>
    <property type="project" value="UniProtKB-KW"/>
</dbReference>
<feature type="compositionally biased region" description="Polar residues" evidence="7">
    <location>
        <begin position="129"/>
        <end position="138"/>
    </location>
</feature>
<dbReference type="InterPro" id="IPR036236">
    <property type="entry name" value="Znf_C2H2_sf"/>
</dbReference>
<reference evidence="10" key="1">
    <citation type="submission" date="2023-02" db="EMBL/GenBank/DDBJ databases">
        <title>Identification and recombinant expression of a fungal hydrolase from Papiliotrema laurentii that hydrolyzes apple cutin and clears colloidal polyester polyurethane.</title>
        <authorList>
            <consortium name="DOE Joint Genome Institute"/>
            <person name="Roman V.A."/>
            <person name="Bojanowski C."/>
            <person name="Crable B.R."/>
            <person name="Wagner D.N."/>
            <person name="Hung C.S."/>
            <person name="Nadeau L.J."/>
            <person name="Schratz L."/>
            <person name="Haridas S."/>
            <person name="Pangilinan J."/>
            <person name="Lipzen A."/>
            <person name="Na H."/>
            <person name="Yan M."/>
            <person name="Ng V."/>
            <person name="Grigoriev I.V."/>
            <person name="Spatafora J.W."/>
            <person name="Barlow D."/>
            <person name="Biffinger J."/>
            <person name="Kelley-Loughnane N."/>
            <person name="Varaljay V.A."/>
            <person name="Crookes-Goodson W.J."/>
        </authorList>
    </citation>
    <scope>NUCLEOTIDE SEQUENCE</scope>
    <source>
        <strain evidence="10">5307AH</strain>
    </source>
</reference>
<accession>A0AAD9L7A1</accession>
<keyword evidence="2" id="KW-0862">Zinc</keyword>
<keyword evidence="1" id="KW-0479">Metal-binding</keyword>
<dbReference type="CDD" id="cd00067">
    <property type="entry name" value="GAL4"/>
    <property type="match status" value="1"/>
</dbReference>